<reference evidence="2" key="2">
    <citation type="submission" date="2020-06" db="EMBL/GenBank/DDBJ databases">
        <authorList>
            <person name="Sheffer M."/>
        </authorList>
    </citation>
    <scope>NUCLEOTIDE SEQUENCE</scope>
</reference>
<dbReference type="AlphaFoldDB" id="A0A8T0E347"/>
<protein>
    <submittedName>
        <fullName evidence="2">Uncharacterized protein</fullName>
    </submittedName>
</protein>
<evidence type="ECO:0000313" key="3">
    <source>
        <dbReference type="Proteomes" id="UP000807504"/>
    </source>
</evidence>
<keyword evidence="3" id="KW-1185">Reference proteome</keyword>
<organism evidence="2 3">
    <name type="scientific">Argiope bruennichi</name>
    <name type="common">Wasp spider</name>
    <name type="synonym">Aranea bruennichi</name>
    <dbReference type="NCBI Taxonomy" id="94029"/>
    <lineage>
        <taxon>Eukaryota</taxon>
        <taxon>Metazoa</taxon>
        <taxon>Ecdysozoa</taxon>
        <taxon>Arthropoda</taxon>
        <taxon>Chelicerata</taxon>
        <taxon>Arachnida</taxon>
        <taxon>Araneae</taxon>
        <taxon>Araneomorphae</taxon>
        <taxon>Entelegynae</taxon>
        <taxon>Araneoidea</taxon>
        <taxon>Araneidae</taxon>
        <taxon>Argiope</taxon>
    </lineage>
</organism>
<comment type="caution">
    <text evidence="2">The sequence shown here is derived from an EMBL/GenBank/DDBJ whole genome shotgun (WGS) entry which is preliminary data.</text>
</comment>
<reference evidence="2" key="1">
    <citation type="journal article" date="2020" name="bioRxiv">
        <title>Chromosome-level reference genome of the European wasp spider Argiope bruennichi: a resource for studies on range expansion and evolutionary adaptation.</title>
        <authorList>
            <person name="Sheffer M.M."/>
            <person name="Hoppe A."/>
            <person name="Krehenwinkel H."/>
            <person name="Uhl G."/>
            <person name="Kuss A.W."/>
            <person name="Jensen L."/>
            <person name="Jensen C."/>
            <person name="Gillespie R.G."/>
            <person name="Hoff K.J."/>
            <person name="Prost S."/>
        </authorList>
    </citation>
    <scope>NUCLEOTIDE SEQUENCE</scope>
</reference>
<feature type="signal peptide" evidence="1">
    <location>
        <begin position="1"/>
        <end position="17"/>
    </location>
</feature>
<name>A0A8T0E347_ARGBR</name>
<proteinExistence type="predicted"/>
<keyword evidence="1" id="KW-0732">Signal</keyword>
<sequence length="197" mass="22856">MFRRILSTVFFAISALGGSIYPSRKEIYPYSCTNIHIHRRNIITNVNCYWLNDTKALNSIFPVLMSMEIDHFYLYDFFWKAHLLGSAGESQKVLPADWTTLFKIKEIEIVDSTLSSCFECDWKINYKNTATLSFKVTNSSSSEWICSLCDVGRGIKSPWTGCISNLKEFYFNYRKLSTFGHERAHKFESVLQPYSQS</sequence>
<accession>A0A8T0E347</accession>
<dbReference type="EMBL" id="JABXBU010002231">
    <property type="protein sequence ID" value="KAF8764311.1"/>
    <property type="molecule type" value="Genomic_DNA"/>
</dbReference>
<evidence type="ECO:0000256" key="1">
    <source>
        <dbReference type="SAM" id="SignalP"/>
    </source>
</evidence>
<dbReference type="Proteomes" id="UP000807504">
    <property type="component" value="Unassembled WGS sequence"/>
</dbReference>
<feature type="chain" id="PRO_5035716158" evidence="1">
    <location>
        <begin position="18"/>
        <end position="197"/>
    </location>
</feature>
<evidence type="ECO:0000313" key="2">
    <source>
        <dbReference type="EMBL" id="KAF8764311.1"/>
    </source>
</evidence>
<gene>
    <name evidence="2" type="ORF">HNY73_022396</name>
</gene>